<dbReference type="GO" id="GO:0031177">
    <property type="term" value="F:phosphopantetheine binding"/>
    <property type="evidence" value="ECO:0007669"/>
    <property type="project" value="InterPro"/>
</dbReference>
<dbReference type="RefSeq" id="WP_190040749.1">
    <property type="nucleotide sequence ID" value="NZ_BNBE01000001.1"/>
</dbReference>
<dbReference type="GO" id="GO:0017000">
    <property type="term" value="P:antibiotic biosynthetic process"/>
    <property type="evidence" value="ECO:0007669"/>
    <property type="project" value="UniProtKB-ARBA"/>
</dbReference>
<dbReference type="InterPro" id="IPR000873">
    <property type="entry name" value="AMP-dep_synth/lig_dom"/>
</dbReference>
<dbReference type="FunFam" id="1.10.1200.10:FF:000016">
    <property type="entry name" value="Non-ribosomal peptide synthase"/>
    <property type="match status" value="1"/>
</dbReference>
<gene>
    <name evidence="6" type="ORF">GCM10017667_06320</name>
</gene>
<evidence type="ECO:0000259" key="5">
    <source>
        <dbReference type="PROSITE" id="PS50075"/>
    </source>
</evidence>
<dbReference type="SMART" id="SM01294">
    <property type="entry name" value="PKS_PP_betabranch"/>
    <property type="match status" value="1"/>
</dbReference>
<dbReference type="Pfam" id="PF00501">
    <property type="entry name" value="AMP-binding"/>
    <property type="match status" value="1"/>
</dbReference>
<dbReference type="SMART" id="SM00822">
    <property type="entry name" value="PKS_KR"/>
    <property type="match status" value="1"/>
</dbReference>
<dbReference type="EMBL" id="BNBE01000001">
    <property type="protein sequence ID" value="GHF81336.1"/>
    <property type="molecule type" value="Genomic_DNA"/>
</dbReference>
<organism evidence="6 7">
    <name type="scientific">Streptomyces filamentosus</name>
    <name type="common">Streptomyces roseosporus</name>
    <dbReference type="NCBI Taxonomy" id="67294"/>
    <lineage>
        <taxon>Bacteria</taxon>
        <taxon>Bacillati</taxon>
        <taxon>Actinomycetota</taxon>
        <taxon>Actinomycetes</taxon>
        <taxon>Kitasatosporales</taxon>
        <taxon>Streptomycetaceae</taxon>
        <taxon>Streptomyces</taxon>
    </lineage>
</organism>
<evidence type="ECO:0000256" key="1">
    <source>
        <dbReference type="ARBA" id="ARBA00001957"/>
    </source>
</evidence>
<dbReference type="InterPro" id="IPR045851">
    <property type="entry name" value="AMP-bd_C_sf"/>
</dbReference>
<keyword evidence="3" id="KW-0596">Phosphopantetheine</keyword>
<dbReference type="InterPro" id="IPR013968">
    <property type="entry name" value="PKS_KR"/>
</dbReference>
<dbReference type="GO" id="GO:0005886">
    <property type="term" value="C:plasma membrane"/>
    <property type="evidence" value="ECO:0007669"/>
    <property type="project" value="TreeGrafter"/>
</dbReference>
<dbReference type="Proteomes" id="UP000632849">
    <property type="component" value="Unassembled WGS sequence"/>
</dbReference>
<dbReference type="PANTHER" id="PTHR22754:SF32">
    <property type="entry name" value="DISCO-INTERACTING PROTEIN 2"/>
    <property type="match status" value="1"/>
</dbReference>
<evidence type="ECO:0000313" key="7">
    <source>
        <dbReference type="Proteomes" id="UP000632849"/>
    </source>
</evidence>
<evidence type="ECO:0000313" key="6">
    <source>
        <dbReference type="EMBL" id="GHF81336.1"/>
    </source>
</evidence>
<dbReference type="Gene3D" id="3.30.300.30">
    <property type="match status" value="1"/>
</dbReference>
<dbReference type="InterPro" id="IPR036291">
    <property type="entry name" value="NAD(P)-bd_dom_sf"/>
</dbReference>
<dbReference type="SUPFAM" id="SSF51735">
    <property type="entry name" value="NAD(P)-binding Rossmann-fold domains"/>
    <property type="match status" value="2"/>
</dbReference>
<dbReference type="Pfam" id="PF00550">
    <property type="entry name" value="PP-binding"/>
    <property type="match status" value="1"/>
</dbReference>
<reference evidence="6" key="1">
    <citation type="journal article" date="2014" name="Int. J. Syst. Evol. Microbiol.">
        <title>Complete genome sequence of Corynebacterium casei LMG S-19264T (=DSM 44701T), isolated from a smear-ripened cheese.</title>
        <authorList>
            <consortium name="US DOE Joint Genome Institute (JGI-PGF)"/>
            <person name="Walter F."/>
            <person name="Albersmeier A."/>
            <person name="Kalinowski J."/>
            <person name="Ruckert C."/>
        </authorList>
    </citation>
    <scope>NUCLEOTIDE SEQUENCE</scope>
    <source>
        <strain evidence="6">JCM 4122</strain>
    </source>
</reference>
<comment type="similarity">
    <text evidence="2">Belongs to the ATP-dependent AMP-binding enzyme family.</text>
</comment>
<dbReference type="Gene3D" id="1.10.1200.10">
    <property type="entry name" value="ACP-like"/>
    <property type="match status" value="1"/>
</dbReference>
<name>A0A919BD44_STRFL</name>
<dbReference type="PROSITE" id="PS50075">
    <property type="entry name" value="CARRIER"/>
    <property type="match status" value="1"/>
</dbReference>
<dbReference type="InterPro" id="IPR036736">
    <property type="entry name" value="ACP-like_sf"/>
</dbReference>
<comment type="cofactor">
    <cofactor evidence="1">
        <name>pantetheine 4'-phosphate</name>
        <dbReference type="ChEBI" id="CHEBI:47942"/>
    </cofactor>
</comment>
<dbReference type="AlphaFoldDB" id="A0A919BD44"/>
<dbReference type="InterPro" id="IPR009081">
    <property type="entry name" value="PP-bd_ACP"/>
</dbReference>
<keyword evidence="4" id="KW-0597">Phosphoprotein</keyword>
<evidence type="ECO:0000256" key="3">
    <source>
        <dbReference type="ARBA" id="ARBA00022450"/>
    </source>
</evidence>
<dbReference type="GO" id="GO:0070566">
    <property type="term" value="F:adenylyltransferase activity"/>
    <property type="evidence" value="ECO:0007669"/>
    <property type="project" value="TreeGrafter"/>
</dbReference>
<proteinExistence type="inferred from homology"/>
<accession>A0A919BD44</accession>
<dbReference type="GO" id="GO:0006633">
    <property type="term" value="P:fatty acid biosynthetic process"/>
    <property type="evidence" value="ECO:0007669"/>
    <property type="project" value="TreeGrafter"/>
</dbReference>
<evidence type="ECO:0000256" key="4">
    <source>
        <dbReference type="ARBA" id="ARBA00022553"/>
    </source>
</evidence>
<dbReference type="SUPFAM" id="SSF56801">
    <property type="entry name" value="Acetyl-CoA synthetase-like"/>
    <property type="match status" value="1"/>
</dbReference>
<dbReference type="Gene3D" id="3.40.50.720">
    <property type="entry name" value="NAD(P)-binding Rossmann-like Domain"/>
    <property type="match status" value="1"/>
</dbReference>
<dbReference type="InterPro" id="IPR042099">
    <property type="entry name" value="ANL_N_sf"/>
</dbReference>
<dbReference type="SUPFAM" id="SSF47336">
    <property type="entry name" value="ACP-like"/>
    <property type="match status" value="1"/>
</dbReference>
<protein>
    <recommendedName>
        <fullName evidence="5">Carrier domain-containing protein</fullName>
    </recommendedName>
</protein>
<keyword evidence="7" id="KW-1185">Reference proteome</keyword>
<dbReference type="GO" id="GO:0044550">
    <property type="term" value="P:secondary metabolite biosynthetic process"/>
    <property type="evidence" value="ECO:0007669"/>
    <property type="project" value="UniProtKB-ARBA"/>
</dbReference>
<comment type="caution">
    <text evidence="6">The sequence shown here is derived from an EMBL/GenBank/DDBJ whole genome shotgun (WGS) entry which is preliminary data.</text>
</comment>
<dbReference type="Pfam" id="PF08659">
    <property type="entry name" value="KR"/>
    <property type="match status" value="1"/>
</dbReference>
<dbReference type="InterPro" id="IPR020806">
    <property type="entry name" value="PKS_PP-bd"/>
</dbReference>
<dbReference type="InterPro" id="IPR057326">
    <property type="entry name" value="KR_dom"/>
</dbReference>
<evidence type="ECO:0000256" key="2">
    <source>
        <dbReference type="ARBA" id="ARBA00006432"/>
    </source>
</evidence>
<feature type="domain" description="Carrier" evidence="5">
    <location>
        <begin position="1084"/>
        <end position="1156"/>
    </location>
</feature>
<dbReference type="SMART" id="SM00823">
    <property type="entry name" value="PKS_PP"/>
    <property type="match status" value="1"/>
</dbReference>
<sequence length="1156" mass="120962">MTQAPPRPALAEGPAPVVPPGAARTLQEALLKAAASPAGRGTVYVRADGTDERQTYAELLDEGLRVLGGLQELGLRPGDSVLLQCQDNRAFVTGFWACVLGGLLPTPVGEARDYTRDNAATRKLRAAWTLLDRPVVLTDATLREPVRSLAARWDEPEIRVRSVDELLAHAPGRVEPVTPDQDALNLLTSGSTGIPKCVRHANRSLVARTYAAVAANGFTEHEVALNWMPLDHVGGIVMFNVRDVFLNCEHVNVRTEAVVGRPLAWLDLTERWRATNTWAPNFAFSLVNEHADAIERGSWDLSSLRNICNAGEAVVARTARRFVRLLRPHGLPADAMVPCWGMSETSSGVTYSRLDPDDPSVGTVSVDSASLDGHLVEVPYGSERAVTFTDVGAPVAGVALRIVGPDGRLLPEGQVGHLHVSGTTLLREYHGNPDANASSFTDDGWFDTGDLGFLWNGRLALTGRSKDMLIVNGANYPSHEVEAVVESVPGVRATWAAACPVRDGDTDGVVVFHVPAAHAPDTLAQDIATTLARDIGLHPRAVIALTEAEFPKTASGKIQRAELAAAYAEGRYDAPPEDEPADSWLLEPVWVPAPAADAAAPAAAARPPAEDLLVYAPADSALPAALADATAGPGARVAVVRRGAPGSPLRAEGPLSVTIDPDDPGQHARALDHLAAGLGGVPAHVLHAWEYTAEAGDTDPLHAATGVLFALRALAAAAPGAKVTVLTRHAAAVAEGDTVDPARAALTALVRTARAERTVDAVRLVDLGAGADDAAAVAAVRGAPGEDVSAVRDGVAHVQRLRPVAEPGTLAVPREILPPGGTALVTGGLGGIGREVAGYLLSALGARLLLTGRTPEAELTGERLAALEEFRELGEVAYAAVDAADADALETAVTAAEERWGRPLDAVLHLAGADVRGHWEELDAHTLTAETADGLAAMLRPKAGGARAVERLLEARPGTAAVLFSSVNGFFGGSSFGAYAAANAALDGYADRWTARGRTVRCVAWSMWDGTGMNEGSPLAAAARHRGLRGIDPARGVQLLLAALAQPAARLLAGPDPANEYIAPYVTGGRTRGPAGPARAAYSPPEGELEREVAAVWAEVLGVERVGRDDTFFVLGGDSLRVMRMIGRLNERFAAALPVSAVYDHPTVRALAGALA</sequence>
<reference evidence="6" key="2">
    <citation type="submission" date="2020-09" db="EMBL/GenBank/DDBJ databases">
        <authorList>
            <person name="Sun Q."/>
            <person name="Ohkuma M."/>
        </authorList>
    </citation>
    <scope>NUCLEOTIDE SEQUENCE</scope>
    <source>
        <strain evidence="6">JCM 4122</strain>
    </source>
</reference>
<dbReference type="Gene3D" id="3.40.50.12780">
    <property type="entry name" value="N-terminal domain of ligase-like"/>
    <property type="match status" value="1"/>
</dbReference>
<dbReference type="PANTHER" id="PTHR22754">
    <property type="entry name" value="DISCO-INTERACTING PROTEIN 2 DIP2 -RELATED"/>
    <property type="match status" value="1"/>
</dbReference>